<feature type="region of interest" description="Disordered" evidence="1">
    <location>
        <begin position="537"/>
        <end position="577"/>
    </location>
</feature>
<sequence>MPTVLRLAAAAVLSAASTSAICISLSGSRMCPAFNGSFVSTDSSGLFPFLAFVANANDFDSKFATYITDQYAQSKYQDLLGCQSLNLTNTANVYARFTTSVLCNRMVQDSHGSCSSSGGSTAALCADSCAQFATSEQIIVSDPGICNSTRPDKLDQVRSDFTICALPADSLSGRCIPAVDNESKNCGYNDNLPGLCSYCGSSSPNATDTCCYNVNLTECAGVRLPPTASLPPLFTTTVTATASSVNTGAEETAVPLPANRLSGGAIAGITIGGIAALALLLLAILCLARKKRQQPPPNRESSVFNQPSPHRRTLEQGQMVYQPPGRGDGYEALPSTRIARMSALENNNASSETGGTPSTRDNRTGRGRYSSSSPAPYGEKLQPPPRGTRTVSLSSSSMLDNTINSPLSDNRGVSSPMYNPSSQSEQLSAFKDYYSGDHIKPGDDVATLWAYAPRAKDEFELERGDMLRVLGIWDDGWATGVRISGRAEDYIGRRNQRDSGLSAQTDPEQNDPTLGADVKAFPLVCVCMPQHWQSTIERESEGGFGDEGDVVNEKSSSSPERGFGGKGSDSNMEQPKR</sequence>
<feature type="region of interest" description="Disordered" evidence="1">
    <location>
        <begin position="345"/>
        <end position="423"/>
    </location>
</feature>
<proteinExistence type="predicted"/>
<evidence type="ECO:0000256" key="3">
    <source>
        <dbReference type="SAM" id="SignalP"/>
    </source>
</evidence>
<feature type="compositionally biased region" description="Polar residues" evidence="1">
    <location>
        <begin position="299"/>
        <end position="308"/>
    </location>
</feature>
<gene>
    <name evidence="4" type="ORF">DRE_02857</name>
</gene>
<name>W7IFS2_9PEZI</name>
<evidence type="ECO:0000313" key="4">
    <source>
        <dbReference type="EMBL" id="EWC47975.1"/>
    </source>
</evidence>
<evidence type="ECO:0000313" key="5">
    <source>
        <dbReference type="Proteomes" id="UP000024837"/>
    </source>
</evidence>
<dbReference type="HOGENOM" id="CLU_022614_0_0_1"/>
<feature type="compositionally biased region" description="Polar residues" evidence="1">
    <location>
        <begin position="389"/>
        <end position="423"/>
    </location>
</feature>
<keyword evidence="2" id="KW-1133">Transmembrane helix</keyword>
<feature type="compositionally biased region" description="Polar residues" evidence="1">
    <location>
        <begin position="568"/>
        <end position="577"/>
    </location>
</feature>
<dbReference type="Proteomes" id="UP000024837">
    <property type="component" value="Unassembled WGS sequence"/>
</dbReference>
<feature type="compositionally biased region" description="Polar residues" evidence="1">
    <location>
        <begin position="498"/>
        <end position="512"/>
    </location>
</feature>
<dbReference type="SUPFAM" id="SSF50044">
    <property type="entry name" value="SH3-domain"/>
    <property type="match status" value="1"/>
</dbReference>
<feature type="region of interest" description="Disordered" evidence="1">
    <location>
        <begin position="292"/>
        <end position="332"/>
    </location>
</feature>
<keyword evidence="3" id="KW-0732">Signal</keyword>
<protein>
    <recommendedName>
        <fullName evidence="6">SH3 domain-containing protein</fullName>
    </recommendedName>
</protein>
<dbReference type="OrthoDB" id="2163411at2759"/>
<feature type="signal peptide" evidence="3">
    <location>
        <begin position="1"/>
        <end position="20"/>
    </location>
</feature>
<keyword evidence="2" id="KW-0812">Transmembrane</keyword>
<dbReference type="EMBL" id="KI966407">
    <property type="protein sequence ID" value="EWC47975.1"/>
    <property type="molecule type" value="Genomic_DNA"/>
</dbReference>
<evidence type="ECO:0000256" key="2">
    <source>
        <dbReference type="SAM" id="Phobius"/>
    </source>
</evidence>
<reference evidence="4 5" key="1">
    <citation type="submission" date="2013-05" db="EMBL/GenBank/DDBJ databases">
        <title>Drechslerella stenobrocha genome reveals carnivorous origination and mechanical trapping mechanism of predatory fungi.</title>
        <authorList>
            <person name="Liu X."/>
            <person name="Zhang W."/>
            <person name="Liu K."/>
        </authorList>
    </citation>
    <scope>NUCLEOTIDE SEQUENCE [LARGE SCALE GENOMIC DNA]</scope>
    <source>
        <strain evidence="4 5">248</strain>
    </source>
</reference>
<feature type="compositionally biased region" description="Polar residues" evidence="1">
    <location>
        <begin position="345"/>
        <end position="359"/>
    </location>
</feature>
<keyword evidence="2" id="KW-0472">Membrane</keyword>
<dbReference type="Gene3D" id="2.30.30.40">
    <property type="entry name" value="SH3 Domains"/>
    <property type="match status" value="1"/>
</dbReference>
<accession>W7IFS2</accession>
<evidence type="ECO:0000256" key="1">
    <source>
        <dbReference type="SAM" id="MobiDB-lite"/>
    </source>
</evidence>
<feature type="chain" id="PRO_5004895828" description="SH3 domain-containing protein" evidence="3">
    <location>
        <begin position="21"/>
        <end position="577"/>
    </location>
</feature>
<feature type="transmembrane region" description="Helical" evidence="2">
    <location>
        <begin position="265"/>
        <end position="288"/>
    </location>
</feature>
<organism evidence="4 5">
    <name type="scientific">Drechslerella stenobrocha 248</name>
    <dbReference type="NCBI Taxonomy" id="1043628"/>
    <lineage>
        <taxon>Eukaryota</taxon>
        <taxon>Fungi</taxon>
        <taxon>Dikarya</taxon>
        <taxon>Ascomycota</taxon>
        <taxon>Pezizomycotina</taxon>
        <taxon>Orbiliomycetes</taxon>
        <taxon>Orbiliales</taxon>
        <taxon>Orbiliaceae</taxon>
        <taxon>Drechslerella</taxon>
    </lineage>
</organism>
<keyword evidence="5" id="KW-1185">Reference proteome</keyword>
<feature type="region of interest" description="Disordered" evidence="1">
    <location>
        <begin position="496"/>
        <end position="515"/>
    </location>
</feature>
<dbReference type="AlphaFoldDB" id="W7IFS2"/>
<dbReference type="InterPro" id="IPR036028">
    <property type="entry name" value="SH3-like_dom_sf"/>
</dbReference>
<evidence type="ECO:0008006" key="6">
    <source>
        <dbReference type="Google" id="ProtNLM"/>
    </source>
</evidence>